<evidence type="ECO:0000313" key="2">
    <source>
        <dbReference type="Proteomes" id="UP000696573"/>
    </source>
</evidence>
<evidence type="ECO:0000313" key="1">
    <source>
        <dbReference type="EMBL" id="CAH0030986.1"/>
    </source>
</evidence>
<sequence length="312" mass="35156">MPPIRTQGKKRGAAVALTSPLKAHEPVEPKRTGVQRTIESYWIPTERATVAAQRDTISTVEALAQATRGGADEAHIGFEASATDGTRALEEFAKNEGRKEADFRDNREWETYHRNWLGKKTKMVGFGSGFNLQDEHINKLISVGPHICRNLTHFTFDYRDVSYGAKNSASDLTDEAVVRLVKLCPKLRCMQLQGASGLTDITLEAIFRHCPDISYVELTTTHGGCGKKGLNGSALQMLREHPDWGTKLKTLRFPDQGYDGRNPLTRAVRALTKERDMLSVELVSVLEYKKWGDWELEVRHDVFRNGRKQSRF</sequence>
<dbReference type="Gene3D" id="3.80.10.10">
    <property type="entry name" value="Ribonuclease Inhibitor"/>
    <property type="match status" value="1"/>
</dbReference>
<dbReference type="AlphaFoldDB" id="A0A9N9YT30"/>
<organism evidence="1 2">
    <name type="scientific">Clonostachys rhizophaga</name>
    <dbReference type="NCBI Taxonomy" id="160324"/>
    <lineage>
        <taxon>Eukaryota</taxon>
        <taxon>Fungi</taxon>
        <taxon>Dikarya</taxon>
        <taxon>Ascomycota</taxon>
        <taxon>Pezizomycotina</taxon>
        <taxon>Sordariomycetes</taxon>
        <taxon>Hypocreomycetidae</taxon>
        <taxon>Hypocreales</taxon>
        <taxon>Bionectriaceae</taxon>
        <taxon>Clonostachys</taxon>
    </lineage>
</organism>
<protein>
    <submittedName>
        <fullName evidence="1">Uncharacterized protein</fullName>
    </submittedName>
</protein>
<comment type="caution">
    <text evidence="1">The sequence shown here is derived from an EMBL/GenBank/DDBJ whole genome shotgun (WGS) entry which is preliminary data.</text>
</comment>
<dbReference type="InterPro" id="IPR032675">
    <property type="entry name" value="LRR_dom_sf"/>
</dbReference>
<gene>
    <name evidence="1" type="ORF">CRHIZ90672A_00009708</name>
</gene>
<dbReference type="OrthoDB" id="550575at2759"/>
<dbReference type="Proteomes" id="UP000696573">
    <property type="component" value="Unassembled WGS sequence"/>
</dbReference>
<reference evidence="1" key="1">
    <citation type="submission" date="2021-10" db="EMBL/GenBank/DDBJ databases">
        <authorList>
            <person name="Piombo E."/>
        </authorList>
    </citation>
    <scope>NUCLEOTIDE SEQUENCE</scope>
</reference>
<keyword evidence="2" id="KW-1185">Reference proteome</keyword>
<dbReference type="EMBL" id="CABFNQ020000741">
    <property type="protein sequence ID" value="CAH0030986.1"/>
    <property type="molecule type" value="Genomic_DNA"/>
</dbReference>
<accession>A0A9N9YT30</accession>
<proteinExistence type="predicted"/>
<name>A0A9N9YT30_9HYPO</name>